<dbReference type="EMBL" id="JBIAJP010000017">
    <property type="protein sequence ID" value="MFF0009070.1"/>
    <property type="molecule type" value="Genomic_DNA"/>
</dbReference>
<dbReference type="RefSeq" id="WP_361941898.1">
    <property type="nucleotide sequence ID" value="NZ_JBEXVS010000003.1"/>
</dbReference>
<feature type="compositionally biased region" description="Low complexity" evidence="1">
    <location>
        <begin position="65"/>
        <end position="87"/>
    </location>
</feature>
<sequence>MGSEEHVCPGCGQPVDTVVRRHKTLGTWVPRWVAGPCRNPECGSYDAEAAEGGHTVEGARPGEVSAAAEETAPPTTTPRTEAASRPTGTTPYPPEAVPGRSGAPPDGPETAPGETVAKNS</sequence>
<feature type="region of interest" description="Disordered" evidence="1">
    <location>
        <begin position="36"/>
        <end position="120"/>
    </location>
</feature>
<accession>A0ABW6NBA3</accession>
<proteinExistence type="predicted"/>
<comment type="caution">
    <text evidence="2">The sequence shown here is derived from an EMBL/GenBank/DDBJ whole genome shotgun (WGS) entry which is preliminary data.</text>
</comment>
<evidence type="ECO:0000256" key="1">
    <source>
        <dbReference type="SAM" id="MobiDB-lite"/>
    </source>
</evidence>
<name>A0ABW6NBA3_9ACTN</name>
<evidence type="ECO:0000313" key="2">
    <source>
        <dbReference type="EMBL" id="MFF0009070.1"/>
    </source>
</evidence>
<gene>
    <name evidence="2" type="ORF">ACFYQT_37395</name>
</gene>
<organism evidence="2 3">
    <name type="scientific">Streptomyces tibetensis</name>
    <dbReference type="NCBI Taxonomy" id="2382123"/>
    <lineage>
        <taxon>Bacteria</taxon>
        <taxon>Bacillati</taxon>
        <taxon>Actinomycetota</taxon>
        <taxon>Actinomycetes</taxon>
        <taxon>Kitasatosporales</taxon>
        <taxon>Streptomycetaceae</taxon>
        <taxon>Streptomyces</taxon>
    </lineage>
</organism>
<evidence type="ECO:0000313" key="3">
    <source>
        <dbReference type="Proteomes" id="UP001601422"/>
    </source>
</evidence>
<keyword evidence="3" id="KW-1185">Reference proteome</keyword>
<reference evidence="2 3" key="1">
    <citation type="submission" date="2024-10" db="EMBL/GenBank/DDBJ databases">
        <title>The Natural Products Discovery Center: Release of the First 8490 Sequenced Strains for Exploring Actinobacteria Biosynthetic Diversity.</title>
        <authorList>
            <person name="Kalkreuter E."/>
            <person name="Kautsar S.A."/>
            <person name="Yang D."/>
            <person name="Bader C.D."/>
            <person name="Teijaro C.N."/>
            <person name="Fluegel L."/>
            <person name="Davis C.M."/>
            <person name="Simpson J.R."/>
            <person name="Lauterbach L."/>
            <person name="Steele A.D."/>
            <person name="Gui C."/>
            <person name="Meng S."/>
            <person name="Li G."/>
            <person name="Viehrig K."/>
            <person name="Ye F."/>
            <person name="Su P."/>
            <person name="Kiefer A.F."/>
            <person name="Nichols A."/>
            <person name="Cepeda A.J."/>
            <person name="Yan W."/>
            <person name="Fan B."/>
            <person name="Jiang Y."/>
            <person name="Adhikari A."/>
            <person name="Zheng C.-J."/>
            <person name="Schuster L."/>
            <person name="Cowan T.M."/>
            <person name="Smanski M.J."/>
            <person name="Chevrette M.G."/>
            <person name="De Carvalho L.P.S."/>
            <person name="Shen B."/>
        </authorList>
    </citation>
    <scope>NUCLEOTIDE SEQUENCE [LARGE SCALE GENOMIC DNA]</scope>
    <source>
        <strain evidence="2 3">NPDC005497</strain>
    </source>
</reference>
<protein>
    <submittedName>
        <fullName evidence="2">Uncharacterized protein</fullName>
    </submittedName>
</protein>
<dbReference type="Proteomes" id="UP001601422">
    <property type="component" value="Unassembled WGS sequence"/>
</dbReference>